<dbReference type="Proteomes" id="UP001165082">
    <property type="component" value="Unassembled WGS sequence"/>
</dbReference>
<feature type="domain" description="SAM" evidence="2">
    <location>
        <begin position="400"/>
        <end position="464"/>
    </location>
</feature>
<dbReference type="OrthoDB" id="10683179at2759"/>
<evidence type="ECO:0000313" key="3">
    <source>
        <dbReference type="EMBL" id="GMH77538.1"/>
    </source>
</evidence>
<dbReference type="InterPro" id="IPR001660">
    <property type="entry name" value="SAM"/>
</dbReference>
<dbReference type="SMART" id="SM00454">
    <property type="entry name" value="SAM"/>
    <property type="match status" value="1"/>
</dbReference>
<protein>
    <recommendedName>
        <fullName evidence="2">SAM domain-containing protein</fullName>
    </recommendedName>
</protein>
<organism evidence="3 4">
    <name type="scientific">Triparma retinervis</name>
    <dbReference type="NCBI Taxonomy" id="2557542"/>
    <lineage>
        <taxon>Eukaryota</taxon>
        <taxon>Sar</taxon>
        <taxon>Stramenopiles</taxon>
        <taxon>Ochrophyta</taxon>
        <taxon>Bolidophyceae</taxon>
        <taxon>Parmales</taxon>
        <taxon>Triparmaceae</taxon>
        <taxon>Triparma</taxon>
    </lineage>
</organism>
<dbReference type="AlphaFoldDB" id="A0A9W7EG20"/>
<evidence type="ECO:0000313" key="4">
    <source>
        <dbReference type="Proteomes" id="UP001165082"/>
    </source>
</evidence>
<accession>A0A9W7EG20</accession>
<proteinExistence type="predicted"/>
<dbReference type="EMBL" id="BRXZ01001735">
    <property type="protein sequence ID" value="GMH77538.1"/>
    <property type="molecule type" value="Genomic_DNA"/>
</dbReference>
<keyword evidence="4" id="KW-1185">Reference proteome</keyword>
<feature type="region of interest" description="Disordered" evidence="1">
    <location>
        <begin position="165"/>
        <end position="222"/>
    </location>
</feature>
<feature type="region of interest" description="Disordered" evidence="1">
    <location>
        <begin position="263"/>
        <end position="299"/>
    </location>
</feature>
<feature type="compositionally biased region" description="Basic and acidic residues" evidence="1">
    <location>
        <begin position="172"/>
        <end position="222"/>
    </location>
</feature>
<dbReference type="Gene3D" id="1.10.150.50">
    <property type="entry name" value="Transcription Factor, Ets-1"/>
    <property type="match status" value="1"/>
</dbReference>
<dbReference type="SUPFAM" id="SSF47769">
    <property type="entry name" value="SAM/Pointed domain"/>
    <property type="match status" value="1"/>
</dbReference>
<feature type="compositionally biased region" description="Polar residues" evidence="1">
    <location>
        <begin position="290"/>
        <end position="299"/>
    </location>
</feature>
<dbReference type="PROSITE" id="PS50105">
    <property type="entry name" value="SAM_DOMAIN"/>
    <property type="match status" value="1"/>
</dbReference>
<sequence>MKALLAVGGDAGGGGGEVCLALINSCWNIVKIKELAGTILARDTLLFNALLALPLCEPPPTAEVVKRAFAMLFLLSSSAGMPPEYLSNHEGALGDLAQVRIRLEGMEGLQGRTAGERMDLQKALRYLGDVEGNVVGTCLVDAALAGEVAEIALVDGVETLAKLMGEEEEEREKERVEEERRRVKREEEEEERRKEKEAMEEKIRRAREEEEERRKERERVEKAAEEALERAKDVGVDVEELKAAAEPVEVEVEDRKAVFEPVEQAEATKEPQNVLPSLVPTQAPPKEPDNNASSSVSLTRKQLRTPLSKSIPSAPLASYTTLDVASMLYVLGLKAHIKKVVACNGIDGRALVEARGEEDVKEMGIGIGVNARRVWGWIVEKKWLDGGESGGGRRKELRTLTAEDVGKELGKMGCGRYRARWNEEGVDGETLLYTSSRKELEKLGVMIEGHRGKIWERIEQWKILGVESTELAV</sequence>
<dbReference type="Pfam" id="PF00536">
    <property type="entry name" value="SAM_1"/>
    <property type="match status" value="1"/>
</dbReference>
<evidence type="ECO:0000256" key="1">
    <source>
        <dbReference type="SAM" id="MobiDB-lite"/>
    </source>
</evidence>
<evidence type="ECO:0000259" key="2">
    <source>
        <dbReference type="PROSITE" id="PS50105"/>
    </source>
</evidence>
<gene>
    <name evidence="3" type="ORF">TrRE_jg4180</name>
</gene>
<comment type="caution">
    <text evidence="3">The sequence shown here is derived from an EMBL/GenBank/DDBJ whole genome shotgun (WGS) entry which is preliminary data.</text>
</comment>
<dbReference type="CDD" id="cd09487">
    <property type="entry name" value="SAM_superfamily"/>
    <property type="match status" value="1"/>
</dbReference>
<name>A0A9W7EG20_9STRA</name>
<reference evidence="3" key="1">
    <citation type="submission" date="2022-07" db="EMBL/GenBank/DDBJ databases">
        <title>Genome analysis of Parmales, a sister group of diatoms, reveals the evolutionary specialization of diatoms from phago-mixotrophs to photoautotrophs.</title>
        <authorList>
            <person name="Ban H."/>
            <person name="Sato S."/>
            <person name="Yoshikawa S."/>
            <person name="Kazumasa Y."/>
            <person name="Nakamura Y."/>
            <person name="Ichinomiya M."/>
            <person name="Saitoh K."/>
            <person name="Sato N."/>
            <person name="Blanc-Mathieu R."/>
            <person name="Endo H."/>
            <person name="Kuwata A."/>
            <person name="Ogata H."/>
        </authorList>
    </citation>
    <scope>NUCLEOTIDE SEQUENCE</scope>
</reference>
<dbReference type="InterPro" id="IPR013761">
    <property type="entry name" value="SAM/pointed_sf"/>
</dbReference>